<organism evidence="10 11">
    <name type="scientific">Branchiostoma lanceolatum</name>
    <name type="common">Common lancelet</name>
    <name type="synonym">Amphioxus lanceolatum</name>
    <dbReference type="NCBI Taxonomy" id="7740"/>
    <lineage>
        <taxon>Eukaryota</taxon>
        <taxon>Metazoa</taxon>
        <taxon>Chordata</taxon>
        <taxon>Cephalochordata</taxon>
        <taxon>Leptocardii</taxon>
        <taxon>Amphioxiformes</taxon>
        <taxon>Branchiostomatidae</taxon>
        <taxon>Branchiostoma</taxon>
    </lineage>
</organism>
<accession>A0A8K0ESM1</accession>
<evidence type="ECO:0000313" key="10">
    <source>
        <dbReference type="EMBL" id="CAH1261313.1"/>
    </source>
</evidence>
<protein>
    <recommendedName>
        <fullName evidence="3">Chloride channel CLIC-like protein 1</fullName>
    </recommendedName>
</protein>
<evidence type="ECO:0000256" key="2">
    <source>
        <dbReference type="ARBA" id="ARBA00005944"/>
    </source>
</evidence>
<evidence type="ECO:0000256" key="1">
    <source>
        <dbReference type="ARBA" id="ARBA00004141"/>
    </source>
</evidence>
<dbReference type="OrthoDB" id="10037397at2759"/>
<evidence type="ECO:0000256" key="3">
    <source>
        <dbReference type="ARBA" id="ARBA00015571"/>
    </source>
</evidence>
<comment type="similarity">
    <text evidence="2">Belongs to the chloride channel MCLC family.</text>
</comment>
<dbReference type="GO" id="GO:0005783">
    <property type="term" value="C:endoplasmic reticulum"/>
    <property type="evidence" value="ECO:0007669"/>
    <property type="project" value="TreeGrafter"/>
</dbReference>
<dbReference type="PANTHER" id="PTHR34093:SF1">
    <property type="entry name" value="CHLORIDE CHANNEL CLIC-LIKE PROTEIN 1"/>
    <property type="match status" value="1"/>
</dbReference>
<evidence type="ECO:0000256" key="4">
    <source>
        <dbReference type="ARBA" id="ARBA00022692"/>
    </source>
</evidence>
<proteinExistence type="inferred from homology"/>
<gene>
    <name evidence="10" type="primary">CLCC1</name>
    <name evidence="10" type="ORF">BLAG_LOCUS16776</name>
</gene>
<dbReference type="InterPro" id="IPR009231">
    <property type="entry name" value="Chloride_chnl_CLIC-like"/>
</dbReference>
<keyword evidence="5 8" id="KW-1133">Transmembrane helix</keyword>
<dbReference type="GO" id="GO:0005254">
    <property type="term" value="F:chloride channel activity"/>
    <property type="evidence" value="ECO:0007669"/>
    <property type="project" value="TreeGrafter"/>
</dbReference>
<dbReference type="EMBL" id="OV696689">
    <property type="protein sequence ID" value="CAH1261313.1"/>
    <property type="molecule type" value="Genomic_DNA"/>
</dbReference>
<feature type="region of interest" description="Disordered" evidence="7">
    <location>
        <begin position="36"/>
        <end position="78"/>
    </location>
</feature>
<feature type="signal peptide" evidence="9">
    <location>
        <begin position="1"/>
        <end position="30"/>
    </location>
</feature>
<dbReference type="GO" id="GO:0016020">
    <property type="term" value="C:membrane"/>
    <property type="evidence" value="ECO:0007669"/>
    <property type="project" value="UniProtKB-SubCell"/>
</dbReference>
<keyword evidence="6 8" id="KW-0472">Membrane</keyword>
<feature type="region of interest" description="Disordered" evidence="7">
    <location>
        <begin position="584"/>
        <end position="639"/>
    </location>
</feature>
<feature type="compositionally biased region" description="Acidic residues" evidence="7">
    <location>
        <begin position="603"/>
        <end position="614"/>
    </location>
</feature>
<name>A0A8K0ESM1_BRALA</name>
<keyword evidence="4 8" id="KW-0812">Transmembrane</keyword>
<keyword evidence="11" id="KW-1185">Reference proteome</keyword>
<dbReference type="AlphaFoldDB" id="A0A8K0ESM1"/>
<comment type="subcellular location">
    <subcellularLocation>
        <location evidence="1">Membrane</location>
        <topology evidence="1">Multi-pass membrane protein</topology>
    </subcellularLocation>
</comment>
<dbReference type="PANTHER" id="PTHR34093">
    <property type="entry name" value="CHLORIDE CHANNEL CLIC-LIKE PROTEIN 1"/>
    <property type="match status" value="1"/>
</dbReference>
<reference evidence="10" key="1">
    <citation type="submission" date="2022-01" db="EMBL/GenBank/DDBJ databases">
        <authorList>
            <person name="Braso-Vives M."/>
        </authorList>
    </citation>
    <scope>NUCLEOTIDE SEQUENCE</scope>
</reference>
<dbReference type="Proteomes" id="UP000838412">
    <property type="component" value="Chromosome 4"/>
</dbReference>
<sequence>MYDIALLMEKMPRFIPLVAVLAAVLCRGLCRDAAPPGPDMGDWVDPGDMLNYDSDTGTMRNHPRPSEKQPPQGAPGACDAQLQEQQQLREQLQTCQVRLQAAEHTCQSDQRSSQQSRGGPEAPYVRRFVSGLLKQLGGVMEPTGDLHELESVDYDVQMTVTAANWLLLKKFSTKDGGRHQGSLQDTMQVLETLITGVSSPQTKVTRWQNRLEDYTGLEVHILMQACITVLLVLCLVSLEIWSRVPWRKQLLRLLLLGFIISVGWTWMHEYKRAHAKKQRELSKDMPRECRGADRTALHGILEWASSAFTLQEDKCANYHEALVVDAFWEVTPTKAFAVTLTKFFLEPMEHVGRSFSKFFEGVFHDLPVQLWPFAFLAMMLMSLLLMIMAAGYSINVPFIFSLQPRAVNTVTLPLETQTCMEDTRQQVLQIIDVLREQQRAVAADTTAAHLRAEQQRAAIADTTAAHVRAEQQRAAIADGTAHVRAEQQRAAITDGTAAHLRVEQVAPTISQADAPCQELSYNQAQNRINLSRGVSFTRVSSASSRPLAAGPHSKAALLQRSYSAPTQAQEAPVQEAVVQAPIQEAPVQEAHRDRAQKIPNKEESEDWECEEAEASTETLGPREGRGYAREGNISNISLD</sequence>
<evidence type="ECO:0000256" key="5">
    <source>
        <dbReference type="ARBA" id="ARBA00022989"/>
    </source>
</evidence>
<feature type="transmembrane region" description="Helical" evidence="8">
    <location>
        <begin position="370"/>
        <end position="394"/>
    </location>
</feature>
<dbReference type="Pfam" id="PF05934">
    <property type="entry name" value="MCLC"/>
    <property type="match status" value="1"/>
</dbReference>
<evidence type="ECO:0000256" key="7">
    <source>
        <dbReference type="SAM" id="MobiDB-lite"/>
    </source>
</evidence>
<feature type="chain" id="PRO_5035461206" description="Chloride channel CLIC-like protein 1" evidence="9">
    <location>
        <begin position="31"/>
        <end position="639"/>
    </location>
</feature>
<feature type="transmembrane region" description="Helical" evidence="8">
    <location>
        <begin position="250"/>
        <end position="267"/>
    </location>
</feature>
<feature type="transmembrane region" description="Helical" evidence="8">
    <location>
        <begin position="219"/>
        <end position="238"/>
    </location>
</feature>
<evidence type="ECO:0000256" key="8">
    <source>
        <dbReference type="SAM" id="Phobius"/>
    </source>
</evidence>
<evidence type="ECO:0000256" key="6">
    <source>
        <dbReference type="ARBA" id="ARBA00023136"/>
    </source>
</evidence>
<evidence type="ECO:0000313" key="11">
    <source>
        <dbReference type="Proteomes" id="UP000838412"/>
    </source>
</evidence>
<evidence type="ECO:0000256" key="9">
    <source>
        <dbReference type="SAM" id="SignalP"/>
    </source>
</evidence>
<feature type="compositionally biased region" description="Basic and acidic residues" evidence="7">
    <location>
        <begin position="589"/>
        <end position="602"/>
    </location>
</feature>
<keyword evidence="9" id="KW-0732">Signal</keyword>